<sequence>MAPYLSLSERWRIITLRKDFGLSMPTIVRRLNCSLSTIHRILDLFSKTNDVAEREGRGRKRSIQGSVRRQFCEIMREHPSATSKFIAERLGSRKGVCLSDRTICRIRRQENYHSVHSKMHWIINSAQAARRFQFSVTHLFHDWHDVIFTDEKKFEIDQRGQVYWVPIVRARPKTFLSQVKFRVTVFEAVWYNGRSNLIPIRGRMNTSTYLEHVESTLGSHLRRIRNHFFIHDRTTWSHTKIAHAWLNNHQITCMDDYPSVSPELNTIESVWGWMKKYLQSKKIKTQRQLETYVQEAWERIPVQVIRGYINNISKIVERIFFAAGGDIDE</sequence>
<dbReference type="Pfam" id="PF13358">
    <property type="entry name" value="DDE_3"/>
    <property type="match status" value="1"/>
</dbReference>
<dbReference type="InterPro" id="IPR036397">
    <property type="entry name" value="RNaseH_sf"/>
</dbReference>
<dbReference type="Pfam" id="PF13384">
    <property type="entry name" value="HTH_23"/>
    <property type="match status" value="1"/>
</dbReference>
<evidence type="ECO:0000313" key="2">
    <source>
        <dbReference type="EMBL" id="CAF1234483.1"/>
    </source>
</evidence>
<dbReference type="InterPro" id="IPR038717">
    <property type="entry name" value="Tc1-like_DDE_dom"/>
</dbReference>
<dbReference type="AlphaFoldDB" id="A0A8S2PAE0"/>
<dbReference type="PANTHER" id="PTHR47326">
    <property type="entry name" value="TRANSPOSABLE ELEMENT TC3 TRANSPOSASE-LIKE PROTEIN"/>
    <property type="match status" value="1"/>
</dbReference>
<evidence type="ECO:0000313" key="4">
    <source>
        <dbReference type="Proteomes" id="UP000682733"/>
    </source>
</evidence>
<dbReference type="EMBL" id="CAJNOK010015911">
    <property type="protein sequence ID" value="CAF1234483.1"/>
    <property type="molecule type" value="Genomic_DNA"/>
</dbReference>
<dbReference type="Gene3D" id="3.30.420.10">
    <property type="entry name" value="Ribonuclease H-like superfamily/Ribonuclease H"/>
    <property type="match status" value="1"/>
</dbReference>
<reference evidence="3" key="1">
    <citation type="submission" date="2021-02" db="EMBL/GenBank/DDBJ databases">
        <authorList>
            <person name="Nowell W R."/>
        </authorList>
    </citation>
    <scope>NUCLEOTIDE SEQUENCE</scope>
</reference>
<dbReference type="InterPro" id="IPR009057">
    <property type="entry name" value="Homeodomain-like_sf"/>
</dbReference>
<dbReference type="Proteomes" id="UP000677228">
    <property type="component" value="Unassembled WGS sequence"/>
</dbReference>
<name>A0A8S2PAE0_9BILA</name>
<dbReference type="EMBL" id="CAJOBA010037457">
    <property type="protein sequence ID" value="CAF4042546.1"/>
    <property type="molecule type" value="Genomic_DNA"/>
</dbReference>
<protein>
    <recommendedName>
        <fullName evidence="1">Tc1-like transposase DDE domain-containing protein</fullName>
    </recommendedName>
</protein>
<organism evidence="3 4">
    <name type="scientific">Didymodactylos carnosus</name>
    <dbReference type="NCBI Taxonomy" id="1234261"/>
    <lineage>
        <taxon>Eukaryota</taxon>
        <taxon>Metazoa</taxon>
        <taxon>Spiralia</taxon>
        <taxon>Gnathifera</taxon>
        <taxon>Rotifera</taxon>
        <taxon>Eurotatoria</taxon>
        <taxon>Bdelloidea</taxon>
        <taxon>Philodinida</taxon>
        <taxon>Philodinidae</taxon>
        <taxon>Didymodactylos</taxon>
    </lineage>
</organism>
<dbReference type="Proteomes" id="UP000682733">
    <property type="component" value="Unassembled WGS sequence"/>
</dbReference>
<evidence type="ECO:0000313" key="3">
    <source>
        <dbReference type="EMBL" id="CAF4042546.1"/>
    </source>
</evidence>
<dbReference type="PANTHER" id="PTHR47326:SF1">
    <property type="entry name" value="HTH PSQ-TYPE DOMAIN-CONTAINING PROTEIN"/>
    <property type="match status" value="1"/>
</dbReference>
<dbReference type="GO" id="GO:0003676">
    <property type="term" value="F:nucleic acid binding"/>
    <property type="evidence" value="ECO:0007669"/>
    <property type="project" value="InterPro"/>
</dbReference>
<feature type="domain" description="Tc1-like transposase DDE" evidence="1">
    <location>
        <begin position="145"/>
        <end position="289"/>
    </location>
</feature>
<dbReference type="SUPFAM" id="SSF46689">
    <property type="entry name" value="Homeodomain-like"/>
    <property type="match status" value="1"/>
</dbReference>
<gene>
    <name evidence="2" type="ORF">OVA965_LOCUS25539</name>
    <name evidence="3" type="ORF">TMI583_LOCUS26270</name>
</gene>
<accession>A0A8S2PAE0</accession>
<proteinExistence type="predicted"/>
<evidence type="ECO:0000259" key="1">
    <source>
        <dbReference type="Pfam" id="PF13358"/>
    </source>
</evidence>
<comment type="caution">
    <text evidence="3">The sequence shown here is derived from an EMBL/GenBank/DDBJ whole genome shotgun (WGS) entry which is preliminary data.</text>
</comment>